<proteinExistence type="predicted"/>
<dbReference type="PANTHER" id="PTHR34413:SF2">
    <property type="entry name" value="PROPHAGE TAIL FIBER ASSEMBLY PROTEIN HOMOLOG TFAE-RELATED"/>
    <property type="match status" value="1"/>
</dbReference>
<evidence type="ECO:0000313" key="2">
    <source>
        <dbReference type="Proteomes" id="UP000480485"/>
    </source>
</evidence>
<dbReference type="InterPro" id="IPR003458">
    <property type="entry name" value="Phage_T4_Gp38_tail_assem"/>
</dbReference>
<dbReference type="AlphaFoldDB" id="A0A6L7CJV4"/>
<dbReference type="InterPro" id="IPR051220">
    <property type="entry name" value="TFA_Chaperone"/>
</dbReference>
<dbReference type="EMBL" id="WTRN01000553">
    <property type="protein sequence ID" value="MWT86825.1"/>
    <property type="molecule type" value="Genomic_DNA"/>
</dbReference>
<dbReference type="Pfam" id="PF02413">
    <property type="entry name" value="Caudo_TAP"/>
    <property type="match status" value="1"/>
</dbReference>
<dbReference type="Proteomes" id="UP000480485">
    <property type="component" value="Unassembled WGS sequence"/>
</dbReference>
<protein>
    <submittedName>
        <fullName evidence="1">Phage tail protein</fullName>
    </submittedName>
</protein>
<comment type="caution">
    <text evidence="1">The sequence shown here is derived from an EMBL/GenBank/DDBJ whole genome shotgun (WGS) entry which is preliminary data.</text>
</comment>
<organism evidence="1 2">
    <name type="scientific">Escherichia coli</name>
    <dbReference type="NCBI Taxonomy" id="562"/>
    <lineage>
        <taxon>Bacteria</taxon>
        <taxon>Pseudomonadati</taxon>
        <taxon>Pseudomonadota</taxon>
        <taxon>Gammaproteobacteria</taxon>
        <taxon>Enterobacterales</taxon>
        <taxon>Enterobacteriaceae</taxon>
        <taxon>Escherichia</taxon>
    </lineage>
</organism>
<evidence type="ECO:0000313" key="1">
    <source>
        <dbReference type="EMBL" id="MWT86825.1"/>
    </source>
</evidence>
<reference evidence="1 2" key="1">
    <citation type="submission" date="2019-12" db="EMBL/GenBank/DDBJ databases">
        <title>Enteriobacteria Tanzani isolates_8377-8380.</title>
        <authorList>
            <person name="Subbiah M."/>
            <person name="Call D."/>
        </authorList>
    </citation>
    <scope>NUCLEOTIDE SEQUENCE [LARGE SCALE GENOMIC DNA]</scope>
    <source>
        <strain evidence="1 2">8378wC7</strain>
    </source>
</reference>
<name>A0A6L7CJV4_ECOLX</name>
<gene>
    <name evidence="1" type="ORF">GP954_17030</name>
</gene>
<sequence length="135" mass="14982">MNSRYAVIENGTVTNIIVWDGETVFSAGDNQLFMPIQDNAGIGWSWSDDGGVFIPPPAPKKTPEQLVAEAKAEKQTRLDFATTKIVVWQTKLLMGRKLTDEESTQLNAWMDYIDAVTTIDPSTAPNINWPELPEA</sequence>
<dbReference type="PANTHER" id="PTHR34413">
    <property type="entry name" value="PROPHAGE TAIL FIBER ASSEMBLY PROTEIN HOMOLOG TFAE-RELATED-RELATED"/>
    <property type="match status" value="1"/>
</dbReference>
<accession>A0A6L7CJV4</accession>